<reference evidence="3" key="1">
    <citation type="submission" date="2022-11" db="UniProtKB">
        <authorList>
            <consortium name="EnsemblMetazoa"/>
        </authorList>
    </citation>
    <scope>IDENTIFICATION</scope>
</reference>
<name>A0A913ZWK8_PATMI</name>
<evidence type="ECO:0000313" key="4">
    <source>
        <dbReference type="Proteomes" id="UP000887568"/>
    </source>
</evidence>
<evidence type="ECO:0000256" key="1">
    <source>
        <dbReference type="SAM" id="Coils"/>
    </source>
</evidence>
<dbReference type="Proteomes" id="UP000887568">
    <property type="component" value="Unplaced"/>
</dbReference>
<sequence>MANHWQERDSSASTSFDDEIYDLDRLRAEIEQEKDIYGMLENSVGDLKSTVTEMERRYELASEEDNEWKTRCETQEELNQLLSKQIQYLQDRLDQSRDSAKDGFESDLRSYDELSEGSLRKLLKQIEREKQSLESQLRDYEWRLDQESKAFHKANDERRNLHTELLQAKLKLEELKFTTNAGNQQKKRANQKGRGVEENVPDDQRILDPKHGPIKKTAAIKKLPKLDA</sequence>
<feature type="compositionally biased region" description="Basic residues" evidence="2">
    <location>
        <begin position="212"/>
        <end position="228"/>
    </location>
</feature>
<dbReference type="Pfam" id="PF15372">
    <property type="entry name" value="DUF4600"/>
    <property type="match status" value="1"/>
</dbReference>
<proteinExistence type="predicted"/>
<feature type="compositionally biased region" description="Basic and acidic residues" evidence="2">
    <location>
        <begin position="194"/>
        <end position="211"/>
    </location>
</feature>
<dbReference type="RefSeq" id="XP_038055690.1">
    <property type="nucleotide sequence ID" value="XM_038199762.1"/>
</dbReference>
<dbReference type="GeneID" id="119727729"/>
<keyword evidence="1" id="KW-0175">Coiled coil</keyword>
<keyword evidence="4" id="KW-1185">Reference proteome</keyword>
<dbReference type="OMA" id="MPVGSLN"/>
<dbReference type="EnsemblMetazoa" id="XM_038199762.1">
    <property type="protein sequence ID" value="XP_038055690.1"/>
    <property type="gene ID" value="LOC119727729"/>
</dbReference>
<accession>A0A913ZWK8</accession>
<protein>
    <submittedName>
        <fullName evidence="3">Uncharacterized protein</fullName>
    </submittedName>
</protein>
<evidence type="ECO:0000256" key="2">
    <source>
        <dbReference type="SAM" id="MobiDB-lite"/>
    </source>
</evidence>
<feature type="coiled-coil region" evidence="1">
    <location>
        <begin position="23"/>
        <end position="64"/>
    </location>
</feature>
<dbReference type="PANTHER" id="PTHR28671">
    <property type="entry name" value="COILED-COIL DOMAIN-CONTAINING PROTEIN 169"/>
    <property type="match status" value="1"/>
</dbReference>
<organism evidence="3 4">
    <name type="scientific">Patiria miniata</name>
    <name type="common">Bat star</name>
    <name type="synonym">Asterina miniata</name>
    <dbReference type="NCBI Taxonomy" id="46514"/>
    <lineage>
        <taxon>Eukaryota</taxon>
        <taxon>Metazoa</taxon>
        <taxon>Echinodermata</taxon>
        <taxon>Eleutherozoa</taxon>
        <taxon>Asterozoa</taxon>
        <taxon>Asteroidea</taxon>
        <taxon>Valvatacea</taxon>
        <taxon>Valvatida</taxon>
        <taxon>Asterinidae</taxon>
        <taxon>Patiria</taxon>
    </lineage>
</organism>
<dbReference type="SUPFAM" id="SSF90257">
    <property type="entry name" value="Myosin rod fragments"/>
    <property type="match status" value="1"/>
</dbReference>
<dbReference type="OrthoDB" id="6615663at2759"/>
<feature type="region of interest" description="Disordered" evidence="2">
    <location>
        <begin position="178"/>
        <end position="228"/>
    </location>
</feature>
<evidence type="ECO:0000313" key="3">
    <source>
        <dbReference type="EnsemblMetazoa" id="XP_038055690.1"/>
    </source>
</evidence>
<dbReference type="AlphaFoldDB" id="A0A913ZWK8"/>
<dbReference type="InterPro" id="IPR028022">
    <property type="entry name" value="DUF4600"/>
</dbReference>
<feature type="coiled-coil region" evidence="1">
    <location>
        <begin position="116"/>
        <end position="150"/>
    </location>
</feature>
<dbReference type="PANTHER" id="PTHR28671:SF3">
    <property type="entry name" value="COILED-COIL DOMAIN-CONTAINING PROTEIN 169"/>
    <property type="match status" value="1"/>
</dbReference>